<gene>
    <name evidence="12" type="primary">cysZ</name>
    <name evidence="12" type="ORF">NCTC13292_01806</name>
</gene>
<organism evidence="12 13">
    <name type="scientific">Legionella donaldsonii</name>
    <dbReference type="NCBI Taxonomy" id="45060"/>
    <lineage>
        <taxon>Bacteria</taxon>
        <taxon>Pseudomonadati</taxon>
        <taxon>Pseudomonadota</taxon>
        <taxon>Gammaproteobacteria</taxon>
        <taxon>Legionellales</taxon>
        <taxon>Legionellaceae</taxon>
        <taxon>Legionella</taxon>
    </lineage>
</organism>
<keyword evidence="3" id="KW-1003">Cell membrane</keyword>
<reference evidence="12 13" key="1">
    <citation type="submission" date="2018-06" db="EMBL/GenBank/DDBJ databases">
        <authorList>
            <consortium name="Pathogen Informatics"/>
            <person name="Doyle S."/>
        </authorList>
    </citation>
    <scope>NUCLEOTIDE SEQUENCE [LARGE SCALE GENOMIC DNA]</scope>
    <source>
        <strain evidence="12 13">NCTC13292</strain>
    </source>
</reference>
<sequence length="242" mass="28052">MSVTGISCFFLGLKALNQQGLRRFVVLPLLFNFLLYGGIAYLSYHYLFAFTDYYIKQLPHWLSFLSSVFTLLFFLLFVLVFLSTFSVVANVFAAPFNGLLSEKAQQLLYGIAVPERPLGTMVVQSIKRQGQFIFYYFPRFIGLCLLFLIPPLHPFLPFLWFIFNAWMLSMQYQDFAMDNNLVDFNTMRKQIKSSKRFSMGFGFIISLLSFIPFLNILIMPAAVIGGTLMWYKRQQNKATELL</sequence>
<dbReference type="GO" id="GO:0000103">
    <property type="term" value="P:sulfate assimilation"/>
    <property type="evidence" value="ECO:0007669"/>
    <property type="project" value="TreeGrafter"/>
</dbReference>
<dbReference type="InterPro" id="IPR050480">
    <property type="entry name" value="CysZ-like"/>
</dbReference>
<evidence type="ECO:0000256" key="2">
    <source>
        <dbReference type="ARBA" id="ARBA00022448"/>
    </source>
</evidence>
<dbReference type="NCBIfam" id="NF003433">
    <property type="entry name" value="PRK04949.1"/>
    <property type="match status" value="1"/>
</dbReference>
<dbReference type="RefSeq" id="WP_115221483.1">
    <property type="nucleotide sequence ID" value="NZ_UGOA01000001.1"/>
</dbReference>
<feature type="transmembrane region" description="Helical" evidence="11">
    <location>
        <begin position="64"/>
        <end position="93"/>
    </location>
</feature>
<dbReference type="OrthoDB" id="5292355at2"/>
<keyword evidence="6 11" id="KW-0812">Transmembrane</keyword>
<evidence type="ECO:0000256" key="6">
    <source>
        <dbReference type="ARBA" id="ARBA00022692"/>
    </source>
</evidence>
<evidence type="ECO:0000256" key="10">
    <source>
        <dbReference type="ARBA" id="ARBA00023192"/>
    </source>
</evidence>
<evidence type="ECO:0000256" key="5">
    <source>
        <dbReference type="ARBA" id="ARBA00022605"/>
    </source>
</evidence>
<evidence type="ECO:0000256" key="8">
    <source>
        <dbReference type="ARBA" id="ARBA00023032"/>
    </source>
</evidence>
<keyword evidence="7 11" id="KW-1133">Transmembrane helix</keyword>
<evidence type="ECO:0000256" key="11">
    <source>
        <dbReference type="SAM" id="Phobius"/>
    </source>
</evidence>
<dbReference type="AlphaFoldDB" id="A0A378J531"/>
<keyword evidence="4" id="KW-0997">Cell inner membrane</keyword>
<dbReference type="GO" id="GO:0019344">
    <property type="term" value="P:cysteine biosynthetic process"/>
    <property type="evidence" value="ECO:0007669"/>
    <property type="project" value="UniProtKB-KW"/>
</dbReference>
<proteinExistence type="predicted"/>
<evidence type="ECO:0000256" key="9">
    <source>
        <dbReference type="ARBA" id="ARBA00023136"/>
    </source>
</evidence>
<dbReference type="PANTHER" id="PTHR37468">
    <property type="entry name" value="SULFATE TRANSPORTER CYSZ"/>
    <property type="match status" value="1"/>
</dbReference>
<dbReference type="Proteomes" id="UP000254677">
    <property type="component" value="Unassembled WGS sequence"/>
</dbReference>
<feature type="transmembrane region" description="Helical" evidence="11">
    <location>
        <begin position="133"/>
        <end position="152"/>
    </location>
</feature>
<keyword evidence="10" id="KW-0198">Cysteine biosynthesis</keyword>
<keyword evidence="2" id="KW-0813">Transport</keyword>
<evidence type="ECO:0000256" key="1">
    <source>
        <dbReference type="ARBA" id="ARBA00004141"/>
    </source>
</evidence>
<evidence type="ECO:0000313" key="12">
    <source>
        <dbReference type="EMBL" id="STX42842.1"/>
    </source>
</evidence>
<keyword evidence="9 11" id="KW-0472">Membrane</keyword>
<dbReference type="GO" id="GO:0005886">
    <property type="term" value="C:plasma membrane"/>
    <property type="evidence" value="ECO:0007669"/>
    <property type="project" value="TreeGrafter"/>
</dbReference>
<dbReference type="GO" id="GO:0009675">
    <property type="term" value="F:high-affinity sulfate:proton symporter activity"/>
    <property type="evidence" value="ECO:0007669"/>
    <property type="project" value="TreeGrafter"/>
</dbReference>
<dbReference type="Pfam" id="PF07264">
    <property type="entry name" value="EI24"/>
    <property type="match status" value="1"/>
</dbReference>
<feature type="transmembrane region" description="Helical" evidence="11">
    <location>
        <begin position="24"/>
        <end position="44"/>
    </location>
</feature>
<evidence type="ECO:0000256" key="7">
    <source>
        <dbReference type="ARBA" id="ARBA00022989"/>
    </source>
</evidence>
<dbReference type="PANTHER" id="PTHR37468:SF1">
    <property type="entry name" value="SULFATE TRANSPORTER CYSZ"/>
    <property type="match status" value="1"/>
</dbReference>
<name>A0A378J531_9GAMM</name>
<dbReference type="EMBL" id="UGOA01000001">
    <property type="protein sequence ID" value="STX42842.1"/>
    <property type="molecule type" value="Genomic_DNA"/>
</dbReference>
<evidence type="ECO:0000313" key="13">
    <source>
        <dbReference type="Proteomes" id="UP000254677"/>
    </source>
</evidence>
<dbReference type="InterPro" id="IPR059112">
    <property type="entry name" value="CysZ/EI24"/>
</dbReference>
<feature type="transmembrane region" description="Helical" evidence="11">
    <location>
        <begin position="197"/>
        <end position="224"/>
    </location>
</feature>
<comment type="subcellular location">
    <subcellularLocation>
        <location evidence="1">Membrane</location>
        <topology evidence="1">Multi-pass membrane protein</topology>
    </subcellularLocation>
</comment>
<evidence type="ECO:0000256" key="3">
    <source>
        <dbReference type="ARBA" id="ARBA00022475"/>
    </source>
</evidence>
<keyword evidence="5" id="KW-0028">Amino-acid biosynthesis</keyword>
<evidence type="ECO:0000256" key="4">
    <source>
        <dbReference type="ARBA" id="ARBA00022519"/>
    </source>
</evidence>
<keyword evidence="13" id="KW-1185">Reference proteome</keyword>
<accession>A0A378J531</accession>
<keyword evidence="8" id="KW-0764">Sulfate transport</keyword>
<protein>
    <submittedName>
        <fullName evidence="12">Putative sulfate transport protein CysZ</fullName>
    </submittedName>
</protein>